<reference evidence="1 2" key="1">
    <citation type="submission" date="2024-01" db="EMBL/GenBank/DDBJ databases">
        <title>Active colonisers of the gastrointestinal tract of Atlantic salmon farmed in a warm water region.</title>
        <authorList>
            <person name="Bowman J.P."/>
        </authorList>
    </citation>
    <scope>NUCLEOTIDE SEQUENCE [LARGE SCALE GENOMIC DNA]</scope>
    <source>
        <strain evidence="1 2">S4MW1</strain>
    </source>
</reference>
<evidence type="ECO:0000313" key="2">
    <source>
        <dbReference type="Proteomes" id="UP001339429"/>
    </source>
</evidence>
<dbReference type="RefSeq" id="WP_327779139.1">
    <property type="nucleotide sequence ID" value="NZ_JAYXUD010000001.1"/>
</dbReference>
<protein>
    <submittedName>
        <fullName evidence="1">Uncharacterized protein</fullName>
    </submittedName>
</protein>
<name>A0ABU6LCM7_9GAMM</name>
<proteinExistence type="predicted"/>
<dbReference type="Proteomes" id="UP001339429">
    <property type="component" value="Unassembled WGS sequence"/>
</dbReference>
<keyword evidence="2" id="KW-1185">Reference proteome</keyword>
<organism evidence="1 2">
    <name type="scientific">Photobacterium piscicola</name>
    <dbReference type="NCBI Taxonomy" id="1378299"/>
    <lineage>
        <taxon>Bacteria</taxon>
        <taxon>Pseudomonadati</taxon>
        <taxon>Pseudomonadota</taxon>
        <taxon>Gammaproteobacteria</taxon>
        <taxon>Vibrionales</taxon>
        <taxon>Vibrionaceae</taxon>
        <taxon>Photobacterium</taxon>
    </lineage>
</organism>
<dbReference type="EMBL" id="JAYXUD010000001">
    <property type="protein sequence ID" value="MEC6897083.1"/>
    <property type="molecule type" value="Genomic_DNA"/>
</dbReference>
<accession>A0ABU6LCM7</accession>
<sequence length="79" mass="9132">MACYVTFNYSKYYLDYRWEKGIDKGICQYLANKNNIVIATDAGHQLVADNPKIRFWPADVTNKNGLTTIINEITLHFSQ</sequence>
<comment type="caution">
    <text evidence="1">The sequence shown here is derived from an EMBL/GenBank/DDBJ whole genome shotgun (WGS) entry which is preliminary data.</text>
</comment>
<evidence type="ECO:0000313" key="1">
    <source>
        <dbReference type="EMBL" id="MEC6897083.1"/>
    </source>
</evidence>
<gene>
    <name evidence="1" type="ORF">VXS00_00260</name>
</gene>